<reference evidence="2 3" key="1">
    <citation type="submission" date="2017-06" db="EMBL/GenBank/DDBJ databases">
        <authorList>
            <person name="Kim H.J."/>
            <person name="Triplett B.A."/>
        </authorList>
    </citation>
    <scope>NUCLEOTIDE SEQUENCE [LARGE SCALE GENOMIC DNA]</scope>
</reference>
<keyword evidence="1" id="KW-0812">Transmembrane</keyword>
<dbReference type="EMBL" id="MF285619">
    <property type="protein sequence ID" value="ASZ78865.1"/>
    <property type="molecule type" value="Genomic_DNA"/>
</dbReference>
<accession>A0A249Y2F2</accession>
<organism evidence="2 3">
    <name type="scientific">Serratia phage 2050H1</name>
    <dbReference type="NCBI Taxonomy" id="2024250"/>
    <lineage>
        <taxon>Viruses</taxon>
        <taxon>Duplodnaviria</taxon>
        <taxon>Heunggongvirae</taxon>
        <taxon>Uroviricota</taxon>
        <taxon>Caudoviricetes</taxon>
        <taxon>Pantevenvirales</taxon>
        <taxon>Ackermannviridae</taxon>
        <taxon>Miltonvirus</taxon>
        <taxon>Miltonvirus MAM1</taxon>
    </lineage>
</organism>
<feature type="transmembrane region" description="Helical" evidence="1">
    <location>
        <begin position="6"/>
        <end position="33"/>
    </location>
</feature>
<gene>
    <name evidence="2" type="ORF">2050H1_099</name>
</gene>
<sequence>MNGLELYFYICGILLNILGGALLSVVFWSWFLVPLVESFSRIRWDIKCVKARGGKPKFRLVIAAWWSHFVEDHLGGRNFEALHCNNGSWYGIGNYTVLTKEEVENGSE</sequence>
<proteinExistence type="predicted"/>
<dbReference type="Proteomes" id="UP000224362">
    <property type="component" value="Segment"/>
</dbReference>
<keyword evidence="1" id="KW-1133">Transmembrane helix</keyword>
<protein>
    <submittedName>
        <fullName evidence="2">Uncharacterized protein</fullName>
    </submittedName>
</protein>
<name>A0A249Y2F2_9CAUD</name>
<evidence type="ECO:0000313" key="2">
    <source>
        <dbReference type="EMBL" id="ASZ78865.1"/>
    </source>
</evidence>
<keyword evidence="1" id="KW-0472">Membrane</keyword>
<evidence type="ECO:0000313" key="3">
    <source>
        <dbReference type="Proteomes" id="UP000224362"/>
    </source>
</evidence>
<evidence type="ECO:0000256" key="1">
    <source>
        <dbReference type="SAM" id="Phobius"/>
    </source>
</evidence>